<evidence type="ECO:0000256" key="3">
    <source>
        <dbReference type="ARBA" id="ARBA00022723"/>
    </source>
</evidence>
<dbReference type="AlphaFoldDB" id="A0A1X7GU99"/>
<dbReference type="SUPFAM" id="SSF51261">
    <property type="entry name" value="Duplicated hybrid motif"/>
    <property type="match status" value="1"/>
</dbReference>
<accession>A0A1X7GU99</accession>
<dbReference type="CDD" id="cd12797">
    <property type="entry name" value="M23_peptidase"/>
    <property type="match status" value="1"/>
</dbReference>
<dbReference type="PANTHER" id="PTHR21666:SF288">
    <property type="entry name" value="CELL DIVISION PROTEIN YTFB"/>
    <property type="match status" value="1"/>
</dbReference>
<dbReference type="Proteomes" id="UP000192934">
    <property type="component" value="Chromosome I"/>
</dbReference>
<dbReference type="GO" id="GO:0004222">
    <property type="term" value="F:metalloendopeptidase activity"/>
    <property type="evidence" value="ECO:0007669"/>
    <property type="project" value="TreeGrafter"/>
</dbReference>
<keyword evidence="4 10" id="KW-0378">Hydrolase</keyword>
<dbReference type="InterPro" id="IPR011055">
    <property type="entry name" value="Dup_hybrid_motif"/>
</dbReference>
<feature type="signal peptide" evidence="8">
    <location>
        <begin position="1"/>
        <end position="21"/>
    </location>
</feature>
<dbReference type="STRING" id="941907.SAMN06295910_2206"/>
<keyword evidence="7" id="KW-0175">Coiled coil</keyword>
<feature type="chain" id="PRO_5012259491" evidence="8">
    <location>
        <begin position="22"/>
        <end position="384"/>
    </location>
</feature>
<sequence>MRALILAVAALPFLAGGIALAQGAEVRSLAVAKAQSEAAQRKSEQFQRRAEAATDAAARARASASAVAARIEAAEADVTAAETRVRIVEEMRAGQRARLAERQAPLVRLIAALQMLGRRPPALALVQPGSVADVVHVRSVLASTLPIVEARTAGMRAEIARSNRLSRDAETAASALVAGRRELQAQRVAFARLERSQRARADVLAESALSESDRALSFDEEARDLAALADRRDHQAAVQQRLLALAEPVPRPGPVQRASRLAAPAYRLPVEGRILRGTGEISDGGIHARGLTFATAPAAGVFAPSAGRIVYAGRFRDYDGTVIIDHGGGWTTTITDLGTLAVNAGDTVRPGDALGAARRSDPRISVELRQEGRPFPIAPLLSGG</sequence>
<dbReference type="EMBL" id="LT840185">
    <property type="protein sequence ID" value="SMF74080.1"/>
    <property type="molecule type" value="Genomic_DNA"/>
</dbReference>
<feature type="coiled-coil region" evidence="7">
    <location>
        <begin position="29"/>
        <end position="91"/>
    </location>
</feature>
<evidence type="ECO:0000259" key="9">
    <source>
        <dbReference type="Pfam" id="PF01551"/>
    </source>
</evidence>
<keyword evidence="8" id="KW-0732">Signal</keyword>
<keyword evidence="3" id="KW-0479">Metal-binding</keyword>
<comment type="cofactor">
    <cofactor evidence="1">
        <name>Zn(2+)</name>
        <dbReference type="ChEBI" id="CHEBI:29105"/>
    </cofactor>
</comment>
<evidence type="ECO:0000256" key="2">
    <source>
        <dbReference type="ARBA" id="ARBA00022670"/>
    </source>
</evidence>
<evidence type="ECO:0000256" key="8">
    <source>
        <dbReference type="SAM" id="SignalP"/>
    </source>
</evidence>
<keyword evidence="2" id="KW-0645">Protease</keyword>
<feature type="domain" description="M23ase beta-sheet core" evidence="9">
    <location>
        <begin position="289"/>
        <end position="374"/>
    </location>
</feature>
<keyword evidence="6" id="KW-0482">Metalloprotease</keyword>
<protein>
    <submittedName>
        <fullName evidence="10">Septal ring factor EnvC, activator of murein hydrolases AmiA and AmiB</fullName>
    </submittedName>
</protein>
<dbReference type="RefSeq" id="WP_085218815.1">
    <property type="nucleotide sequence ID" value="NZ_LT840185.1"/>
</dbReference>
<keyword evidence="5" id="KW-0862">Zinc</keyword>
<evidence type="ECO:0000313" key="11">
    <source>
        <dbReference type="Proteomes" id="UP000192934"/>
    </source>
</evidence>
<dbReference type="Pfam" id="PF01551">
    <property type="entry name" value="Peptidase_M23"/>
    <property type="match status" value="1"/>
</dbReference>
<evidence type="ECO:0000313" key="10">
    <source>
        <dbReference type="EMBL" id="SMF74080.1"/>
    </source>
</evidence>
<name>A0A1X7GU99_9SPHN</name>
<evidence type="ECO:0000256" key="4">
    <source>
        <dbReference type="ARBA" id="ARBA00022801"/>
    </source>
</evidence>
<gene>
    <name evidence="10" type="ORF">SAMN06295910_2206</name>
</gene>
<organism evidence="10 11">
    <name type="scientific">Allosphingosinicella indica</name>
    <dbReference type="NCBI Taxonomy" id="941907"/>
    <lineage>
        <taxon>Bacteria</taxon>
        <taxon>Pseudomonadati</taxon>
        <taxon>Pseudomonadota</taxon>
        <taxon>Alphaproteobacteria</taxon>
        <taxon>Sphingomonadales</taxon>
        <taxon>Sphingomonadaceae</taxon>
        <taxon>Allosphingosinicella</taxon>
    </lineage>
</organism>
<evidence type="ECO:0000256" key="6">
    <source>
        <dbReference type="ARBA" id="ARBA00023049"/>
    </source>
</evidence>
<keyword evidence="11" id="KW-1185">Reference proteome</keyword>
<evidence type="ECO:0000256" key="5">
    <source>
        <dbReference type="ARBA" id="ARBA00022833"/>
    </source>
</evidence>
<dbReference type="InterPro" id="IPR016047">
    <property type="entry name" value="M23ase_b-sheet_dom"/>
</dbReference>
<dbReference type="GO" id="GO:0046872">
    <property type="term" value="F:metal ion binding"/>
    <property type="evidence" value="ECO:0007669"/>
    <property type="project" value="UniProtKB-KW"/>
</dbReference>
<dbReference type="PANTHER" id="PTHR21666">
    <property type="entry name" value="PEPTIDASE-RELATED"/>
    <property type="match status" value="1"/>
</dbReference>
<dbReference type="InterPro" id="IPR050570">
    <property type="entry name" value="Cell_wall_metabolism_enzyme"/>
</dbReference>
<proteinExistence type="predicted"/>
<dbReference type="GO" id="GO:0006508">
    <property type="term" value="P:proteolysis"/>
    <property type="evidence" value="ECO:0007669"/>
    <property type="project" value="UniProtKB-KW"/>
</dbReference>
<dbReference type="OrthoDB" id="9809144at2"/>
<reference evidence="11" key="1">
    <citation type="submission" date="2017-04" db="EMBL/GenBank/DDBJ databases">
        <authorList>
            <person name="Varghese N."/>
            <person name="Submissions S."/>
        </authorList>
    </citation>
    <scope>NUCLEOTIDE SEQUENCE [LARGE SCALE GENOMIC DNA]</scope>
    <source>
        <strain evidence="11">Dd16</strain>
    </source>
</reference>
<evidence type="ECO:0000256" key="1">
    <source>
        <dbReference type="ARBA" id="ARBA00001947"/>
    </source>
</evidence>
<evidence type="ECO:0000256" key="7">
    <source>
        <dbReference type="SAM" id="Coils"/>
    </source>
</evidence>
<dbReference type="Gene3D" id="2.70.70.10">
    <property type="entry name" value="Glucose Permease (Domain IIA)"/>
    <property type="match status" value="1"/>
</dbReference>